<evidence type="ECO:0000256" key="8">
    <source>
        <dbReference type="HAMAP-Rule" id="MF_02204"/>
    </source>
</evidence>
<keyword evidence="2 8" id="KW-0732">Signal</keyword>
<keyword evidence="12" id="KW-1185">Reference proteome</keyword>
<dbReference type="InterPro" id="IPR014169">
    <property type="entry name" value="Pal_lipo_C"/>
</dbReference>
<organism evidence="11 12">
    <name type="scientific">Desulfovibrio subterraneus</name>
    <dbReference type="NCBI Taxonomy" id="2718620"/>
    <lineage>
        <taxon>Bacteria</taxon>
        <taxon>Pseudomonadati</taxon>
        <taxon>Thermodesulfobacteriota</taxon>
        <taxon>Desulfovibrionia</taxon>
        <taxon>Desulfovibrionales</taxon>
        <taxon>Desulfovibrionaceae</taxon>
        <taxon>Desulfovibrio</taxon>
    </lineage>
</organism>
<dbReference type="GO" id="GO:0051301">
    <property type="term" value="P:cell division"/>
    <property type="evidence" value="ECO:0007669"/>
    <property type="project" value="UniProtKB-KW"/>
</dbReference>
<evidence type="ECO:0000256" key="7">
    <source>
        <dbReference type="ARBA" id="ARBA00023306"/>
    </source>
</evidence>
<dbReference type="InterPro" id="IPR039001">
    <property type="entry name" value="Pal"/>
</dbReference>
<comment type="caution">
    <text evidence="11">The sequence shown here is derived from an EMBL/GenBank/DDBJ whole genome shotgun (WGS) entry which is preliminary data.</text>
</comment>
<comment type="subcellular location">
    <subcellularLocation>
        <location evidence="8">Cell outer membrane</location>
        <topology evidence="8">Lipid-anchor</topology>
    </subcellularLocation>
</comment>
<dbReference type="Gene3D" id="3.30.1330.60">
    <property type="entry name" value="OmpA-like domain"/>
    <property type="match status" value="1"/>
</dbReference>
<reference evidence="11 12" key="1">
    <citation type="submission" date="2020-05" db="EMBL/GenBank/DDBJ databases">
        <title>Draft genome sequence of Desulfovibrio sp. strain HN2T.</title>
        <authorList>
            <person name="Ueno A."/>
            <person name="Tamazawa S."/>
            <person name="Tamamura S."/>
            <person name="Murakami T."/>
            <person name="Kiyama T."/>
            <person name="Inomata H."/>
            <person name="Amano Y."/>
            <person name="Miyakawa K."/>
            <person name="Tamaki H."/>
            <person name="Naganuma T."/>
            <person name="Kaneko K."/>
        </authorList>
    </citation>
    <scope>NUCLEOTIDE SEQUENCE [LARGE SCALE GENOMIC DNA]</scope>
    <source>
        <strain evidence="11 12">HN2</strain>
    </source>
</reference>
<evidence type="ECO:0000256" key="4">
    <source>
        <dbReference type="ARBA" id="ARBA00023139"/>
    </source>
</evidence>
<dbReference type="PANTHER" id="PTHR30329:SF21">
    <property type="entry name" value="LIPOPROTEIN YIAD-RELATED"/>
    <property type="match status" value="1"/>
</dbReference>
<dbReference type="Pfam" id="PF00691">
    <property type="entry name" value="OmpA"/>
    <property type="match status" value="1"/>
</dbReference>
<dbReference type="AlphaFoldDB" id="A0A7J0BF13"/>
<dbReference type="CDD" id="cd07185">
    <property type="entry name" value="OmpA_C-like"/>
    <property type="match status" value="1"/>
</dbReference>
<evidence type="ECO:0000313" key="12">
    <source>
        <dbReference type="Proteomes" id="UP000503840"/>
    </source>
</evidence>
<dbReference type="InterPro" id="IPR006665">
    <property type="entry name" value="OmpA-like"/>
</dbReference>
<dbReference type="GO" id="GO:0009279">
    <property type="term" value="C:cell outer membrane"/>
    <property type="evidence" value="ECO:0007669"/>
    <property type="project" value="UniProtKB-SubCell"/>
</dbReference>
<dbReference type="PROSITE" id="PS51257">
    <property type="entry name" value="PROKAR_LIPOPROTEIN"/>
    <property type="match status" value="1"/>
</dbReference>
<evidence type="ECO:0000256" key="6">
    <source>
        <dbReference type="ARBA" id="ARBA00023288"/>
    </source>
</evidence>
<feature type="domain" description="OmpA-like" evidence="10">
    <location>
        <begin position="62"/>
        <end position="177"/>
    </location>
</feature>
<keyword evidence="6 8" id="KW-0449">Lipoprotein</keyword>
<keyword evidence="4 8" id="KW-0564">Palmitate</keyword>
<dbReference type="PRINTS" id="PR01021">
    <property type="entry name" value="OMPADOMAIN"/>
</dbReference>
<comment type="similarity">
    <text evidence="8">Belongs to the Pal lipoprotein family.</text>
</comment>
<dbReference type="InterPro" id="IPR050330">
    <property type="entry name" value="Bact_OuterMem_StrucFunc"/>
</dbReference>
<evidence type="ECO:0000256" key="9">
    <source>
        <dbReference type="SAM" id="SignalP"/>
    </source>
</evidence>
<dbReference type="NCBIfam" id="TIGR02802">
    <property type="entry name" value="Pal_lipo"/>
    <property type="match status" value="1"/>
</dbReference>
<dbReference type="PANTHER" id="PTHR30329">
    <property type="entry name" value="STATOR ELEMENT OF FLAGELLAR MOTOR COMPLEX"/>
    <property type="match status" value="1"/>
</dbReference>
<dbReference type="InterPro" id="IPR006664">
    <property type="entry name" value="OMP_bac"/>
</dbReference>
<keyword evidence="5 8" id="KW-0998">Cell outer membrane</keyword>
<evidence type="ECO:0000256" key="1">
    <source>
        <dbReference type="ARBA" id="ARBA00022618"/>
    </source>
</evidence>
<proteinExistence type="inferred from homology"/>
<dbReference type="PROSITE" id="PS51123">
    <property type="entry name" value="OMPA_2"/>
    <property type="match status" value="1"/>
</dbReference>
<keyword evidence="1" id="KW-0132">Cell division</keyword>
<evidence type="ECO:0000256" key="2">
    <source>
        <dbReference type="ARBA" id="ARBA00022729"/>
    </source>
</evidence>
<dbReference type="EMBL" id="BLVO01000005">
    <property type="protein sequence ID" value="GFM32246.1"/>
    <property type="molecule type" value="Genomic_DNA"/>
</dbReference>
<dbReference type="HAMAP" id="MF_02204">
    <property type="entry name" value="Pal"/>
    <property type="match status" value="1"/>
</dbReference>
<keyword evidence="3 8" id="KW-0472">Membrane</keyword>
<evidence type="ECO:0000256" key="3">
    <source>
        <dbReference type="ARBA" id="ARBA00023136"/>
    </source>
</evidence>
<dbReference type="SUPFAM" id="SSF103088">
    <property type="entry name" value="OmpA-like"/>
    <property type="match status" value="1"/>
</dbReference>
<feature type="chain" id="PRO_5029546382" description="Peptidoglycan-associated lipoprotein" evidence="9">
    <location>
        <begin position="25"/>
        <end position="177"/>
    </location>
</feature>
<dbReference type="RefSeq" id="WP_174403963.1">
    <property type="nucleotide sequence ID" value="NZ_BLVO01000005.1"/>
</dbReference>
<name>A0A7J0BF13_9BACT</name>
<evidence type="ECO:0000313" key="11">
    <source>
        <dbReference type="EMBL" id="GFM32246.1"/>
    </source>
</evidence>
<dbReference type="InterPro" id="IPR036737">
    <property type="entry name" value="OmpA-like_sf"/>
</dbReference>
<gene>
    <name evidence="8" type="primary">pal</name>
    <name evidence="11" type="ORF">DSM101010T_06110</name>
</gene>
<sequence length="177" mass="19740">MRNMKRIGLALFMVLVLAMSFGCAKKQVAATPEQASTVEQAPVETVDSGAMTAEQELAEALNKARMVITDELVYFEFDKFDIKADYRDSLKNKAAVMKKFPQLRVLVEGHCDDRGTEEYNLALGERRARAVKEYLMVLGVSASQIEVVSFGEERPALEGTGEAVWSKNRRAAFKIIK</sequence>
<protein>
    <recommendedName>
        <fullName evidence="8">Peptidoglycan-associated lipoprotein</fullName>
        <shortName evidence="8">PAL</shortName>
    </recommendedName>
</protein>
<feature type="signal peptide" evidence="9">
    <location>
        <begin position="1"/>
        <end position="24"/>
    </location>
</feature>
<keyword evidence="7" id="KW-0131">Cell cycle</keyword>
<accession>A0A7J0BF13</accession>
<dbReference type="Proteomes" id="UP000503840">
    <property type="component" value="Unassembled WGS sequence"/>
</dbReference>
<evidence type="ECO:0000256" key="5">
    <source>
        <dbReference type="ARBA" id="ARBA00023237"/>
    </source>
</evidence>
<evidence type="ECO:0000259" key="10">
    <source>
        <dbReference type="PROSITE" id="PS51123"/>
    </source>
</evidence>